<evidence type="ECO:0000259" key="1">
    <source>
        <dbReference type="Pfam" id="PF04448"/>
    </source>
</evidence>
<proteinExistence type="predicted"/>
<dbReference type="Pfam" id="PF04448">
    <property type="entry name" value="DUF551"/>
    <property type="match status" value="1"/>
</dbReference>
<sequence length="132" mass="14977">MPKRLWKWRRTGMTEYIEREALLEAMVTSDERINLFQAGIASARAVVASAPTANVISAEWIKADERLPDDERDGETVLAIVSGKPHENITLCQAIMLAGYFGEEGWLVNEYPEWERPVVTHWMPLPGLPKNK</sequence>
<reference evidence="3" key="1">
    <citation type="submission" date="2017-04" db="EMBL/GenBank/DDBJ databases">
        <title>Function of individual gut microbiota members based on whole genome sequencing of pure cultures obtained from chicken caecum.</title>
        <authorList>
            <person name="Medvecky M."/>
            <person name="Cejkova D."/>
            <person name="Polansky O."/>
            <person name="Karasova D."/>
            <person name="Kubasova T."/>
            <person name="Cizek A."/>
            <person name="Rychlik I."/>
        </authorList>
    </citation>
    <scope>NUCLEOTIDE SEQUENCE [LARGE SCALE GENOMIC DNA]</scope>
    <source>
        <strain evidence="3">An180</strain>
    </source>
</reference>
<comment type="caution">
    <text evidence="2">The sequence shown here is derived from an EMBL/GenBank/DDBJ whole genome shotgun (WGS) entry which is preliminary data.</text>
</comment>
<gene>
    <name evidence="2" type="ORF">B5F17_13310</name>
</gene>
<dbReference type="AlphaFoldDB" id="A0A1Y4L2U8"/>
<accession>A0A1Y4L2U8</accession>
<dbReference type="Proteomes" id="UP000195897">
    <property type="component" value="Unassembled WGS sequence"/>
</dbReference>
<protein>
    <recommendedName>
        <fullName evidence="1">DUF551 domain-containing protein</fullName>
    </recommendedName>
</protein>
<dbReference type="InterPro" id="IPR007539">
    <property type="entry name" value="DUF551"/>
</dbReference>
<evidence type="ECO:0000313" key="2">
    <source>
        <dbReference type="EMBL" id="OUP51107.1"/>
    </source>
</evidence>
<name>A0A1Y4L2U8_9FIRM</name>
<dbReference type="EMBL" id="NFKK01000024">
    <property type="protein sequence ID" value="OUP51107.1"/>
    <property type="molecule type" value="Genomic_DNA"/>
</dbReference>
<feature type="domain" description="DUF551" evidence="1">
    <location>
        <begin position="59"/>
        <end position="127"/>
    </location>
</feature>
<evidence type="ECO:0000313" key="3">
    <source>
        <dbReference type="Proteomes" id="UP000195897"/>
    </source>
</evidence>
<organism evidence="2 3">
    <name type="scientific">Butyricicoccus pullicaecorum</name>
    <dbReference type="NCBI Taxonomy" id="501571"/>
    <lineage>
        <taxon>Bacteria</taxon>
        <taxon>Bacillati</taxon>
        <taxon>Bacillota</taxon>
        <taxon>Clostridia</taxon>
        <taxon>Eubacteriales</taxon>
        <taxon>Butyricicoccaceae</taxon>
        <taxon>Butyricicoccus</taxon>
    </lineage>
</organism>